<dbReference type="PANTHER" id="PTHR30024">
    <property type="entry name" value="ALIPHATIC SULFONATES-BINDING PROTEIN-RELATED"/>
    <property type="match status" value="1"/>
</dbReference>
<reference evidence="6 7" key="1">
    <citation type="submission" date="2023-04" db="EMBL/GenBank/DDBJ databases">
        <title>Clostridium tannerae sp. nov., isolated from the fecal material of an alpaca.</title>
        <authorList>
            <person name="Miller S."/>
            <person name="Hendry M."/>
            <person name="King J."/>
            <person name="Sankaranarayanan K."/>
            <person name="Lawson P.A."/>
        </authorList>
    </citation>
    <scope>NUCLEOTIDE SEQUENCE [LARGE SCALE GENOMIC DNA]</scope>
    <source>
        <strain evidence="6 7">A1-XYC3</strain>
    </source>
</reference>
<name>A0ABU4JRJ3_9CLOT</name>
<dbReference type="Pfam" id="PF09084">
    <property type="entry name" value="NMT1"/>
    <property type="match status" value="1"/>
</dbReference>
<comment type="similarity">
    <text evidence="2">Belongs to the bacterial solute-binding protein SsuA/TauA family.</text>
</comment>
<dbReference type="InterPro" id="IPR015168">
    <property type="entry name" value="SsuA/THI5"/>
</dbReference>
<evidence type="ECO:0000313" key="6">
    <source>
        <dbReference type="EMBL" id="MDW8800765.1"/>
    </source>
</evidence>
<keyword evidence="7" id="KW-1185">Reference proteome</keyword>
<protein>
    <submittedName>
        <fullName evidence="6">ABC transporter substrate-binding protein</fullName>
    </submittedName>
</protein>
<evidence type="ECO:0000256" key="1">
    <source>
        <dbReference type="ARBA" id="ARBA00004418"/>
    </source>
</evidence>
<feature type="chain" id="PRO_5047534136" evidence="4">
    <location>
        <begin position="29"/>
        <end position="360"/>
    </location>
</feature>
<evidence type="ECO:0000313" key="7">
    <source>
        <dbReference type="Proteomes" id="UP001281656"/>
    </source>
</evidence>
<accession>A0ABU4JRJ3</accession>
<feature type="signal peptide" evidence="4">
    <location>
        <begin position="1"/>
        <end position="28"/>
    </location>
</feature>
<dbReference type="PANTHER" id="PTHR30024:SF47">
    <property type="entry name" value="TAURINE-BINDING PERIPLASMIC PROTEIN"/>
    <property type="match status" value="1"/>
</dbReference>
<evidence type="ECO:0000256" key="2">
    <source>
        <dbReference type="ARBA" id="ARBA00010742"/>
    </source>
</evidence>
<keyword evidence="3 4" id="KW-0732">Signal</keyword>
<dbReference type="PROSITE" id="PS51257">
    <property type="entry name" value="PROKAR_LIPOPROTEIN"/>
    <property type="match status" value="1"/>
</dbReference>
<organism evidence="6 7">
    <name type="scientific">Clostridium tanneri</name>
    <dbReference type="NCBI Taxonomy" id="3037988"/>
    <lineage>
        <taxon>Bacteria</taxon>
        <taxon>Bacillati</taxon>
        <taxon>Bacillota</taxon>
        <taxon>Clostridia</taxon>
        <taxon>Eubacteriales</taxon>
        <taxon>Clostridiaceae</taxon>
        <taxon>Clostridium</taxon>
    </lineage>
</organism>
<comment type="subcellular location">
    <subcellularLocation>
        <location evidence="1">Periplasm</location>
    </subcellularLocation>
</comment>
<dbReference type="Gene3D" id="3.40.190.10">
    <property type="entry name" value="Periplasmic binding protein-like II"/>
    <property type="match status" value="2"/>
</dbReference>
<sequence length="360" mass="40052">MKVKKIIKTVALLTLTLFSLTACSTKSANTSTTTSSDKKTTHKIKLAAQATSGQVFQFLAEDKGYLKEEGVDVELTYINNGSDAFQALSSGQVDVISTYGTGGPLIQIANGQDFTMFGGYMIIGATPVFANPNTTYKSVEDFRGKKIAIMRGGTPDIVLKGILHDAGFDLKKDVTFIEMKKNTDVMEAVRTGQADFGSVSTGFELQIAKAGMKVVMWPDELWPNHSCCRMIAKTSWLKENPEAIQKLLRAYLRAEEAMQKDGGMDRVVELTTKKLDMSPETAKSFLLSPHMKYDTDPYKNSIIKMWQKMQSFGYITDPKVKVEDHIETNNYKAALDSLIKDYPNSDFFKKKLEAFNKNNL</sequence>
<dbReference type="SUPFAM" id="SSF53850">
    <property type="entry name" value="Periplasmic binding protein-like II"/>
    <property type="match status" value="1"/>
</dbReference>
<dbReference type="Proteomes" id="UP001281656">
    <property type="component" value="Unassembled WGS sequence"/>
</dbReference>
<gene>
    <name evidence="6" type="ORF">P8V03_06320</name>
</gene>
<proteinExistence type="inferred from homology"/>
<evidence type="ECO:0000259" key="5">
    <source>
        <dbReference type="Pfam" id="PF09084"/>
    </source>
</evidence>
<comment type="caution">
    <text evidence="6">The sequence shown here is derived from an EMBL/GenBank/DDBJ whole genome shotgun (WGS) entry which is preliminary data.</text>
</comment>
<dbReference type="EMBL" id="JARUJP010000005">
    <property type="protein sequence ID" value="MDW8800765.1"/>
    <property type="molecule type" value="Genomic_DNA"/>
</dbReference>
<feature type="domain" description="SsuA/THI5-like" evidence="5">
    <location>
        <begin position="58"/>
        <end position="260"/>
    </location>
</feature>
<evidence type="ECO:0000256" key="3">
    <source>
        <dbReference type="ARBA" id="ARBA00022729"/>
    </source>
</evidence>
<evidence type="ECO:0000256" key="4">
    <source>
        <dbReference type="SAM" id="SignalP"/>
    </source>
</evidence>
<dbReference type="RefSeq" id="WP_318797324.1">
    <property type="nucleotide sequence ID" value="NZ_JARUJP010000005.1"/>
</dbReference>